<dbReference type="Proteomes" id="UP000250299">
    <property type="component" value="Chromosome"/>
</dbReference>
<dbReference type="AlphaFoldDB" id="A0A2Z4RRU8"/>
<accession>A0A2Z4RRU8</accession>
<proteinExistence type="predicted"/>
<gene>
    <name evidence="2" type="ORF">DKY63_29790</name>
</gene>
<feature type="coiled-coil region" evidence="1">
    <location>
        <begin position="65"/>
        <end position="95"/>
    </location>
</feature>
<protein>
    <submittedName>
        <fullName evidence="2">Uncharacterized protein</fullName>
    </submittedName>
</protein>
<organism evidence="2 3">
    <name type="scientific">Pseudomonas putida</name>
    <name type="common">Arthrobacter siderocapsulatus</name>
    <dbReference type="NCBI Taxonomy" id="303"/>
    <lineage>
        <taxon>Bacteria</taxon>
        <taxon>Pseudomonadati</taxon>
        <taxon>Pseudomonadota</taxon>
        <taxon>Gammaproteobacteria</taxon>
        <taxon>Pseudomonadales</taxon>
        <taxon>Pseudomonadaceae</taxon>
        <taxon>Pseudomonas</taxon>
    </lineage>
</organism>
<name>A0A2Z4RRU8_PSEPU</name>
<dbReference type="RefSeq" id="WP_110967406.1">
    <property type="nucleotide sequence ID" value="NZ_CP029693.1"/>
</dbReference>
<reference evidence="2 3" key="1">
    <citation type="submission" date="2018-05" db="EMBL/GenBank/DDBJ databases">
        <title>Whole genome sequence of Pseudomonas putida JBC17.</title>
        <authorList>
            <person name="Lee Y.H."/>
            <person name="David K."/>
        </authorList>
    </citation>
    <scope>NUCLEOTIDE SEQUENCE [LARGE SCALE GENOMIC DNA]</scope>
    <source>
        <strain evidence="2 3">JBC17</strain>
    </source>
</reference>
<evidence type="ECO:0000313" key="3">
    <source>
        <dbReference type="Proteomes" id="UP000250299"/>
    </source>
</evidence>
<dbReference type="EMBL" id="CP029693">
    <property type="protein sequence ID" value="AWY43881.1"/>
    <property type="molecule type" value="Genomic_DNA"/>
</dbReference>
<evidence type="ECO:0000313" key="2">
    <source>
        <dbReference type="EMBL" id="AWY43881.1"/>
    </source>
</evidence>
<dbReference type="OrthoDB" id="7029599at2"/>
<evidence type="ECO:0000256" key="1">
    <source>
        <dbReference type="SAM" id="Coils"/>
    </source>
</evidence>
<sequence length="146" mass="15012">MSLTVGFPSASVINIGGKPPATAETLNEAAADTAGQRLGLEDGEKKAVSLGDVRDSEVESGGNQSVAVKELLKRLQELQQQLREQQQQLAATQAAEFPTPEAKAAAVMAIQSQIADTAAAMMQVTAALAKEMTKAASTGSVISTTA</sequence>
<keyword evidence="1" id="KW-0175">Coiled coil</keyword>